<protein>
    <submittedName>
        <fullName evidence="2">Uncharacterized protein</fullName>
    </submittedName>
</protein>
<feature type="compositionally biased region" description="Basic and acidic residues" evidence="1">
    <location>
        <begin position="213"/>
        <end position="223"/>
    </location>
</feature>
<gene>
    <name evidence="2" type="ORF">IM811_010217</name>
</gene>
<name>A0A8H7NFK5_BIOOC</name>
<dbReference type="Proteomes" id="UP000616885">
    <property type="component" value="Unassembled WGS sequence"/>
</dbReference>
<organism evidence="2 3">
    <name type="scientific">Bionectria ochroleuca</name>
    <name type="common">Gliocladium roseum</name>
    <dbReference type="NCBI Taxonomy" id="29856"/>
    <lineage>
        <taxon>Eukaryota</taxon>
        <taxon>Fungi</taxon>
        <taxon>Dikarya</taxon>
        <taxon>Ascomycota</taxon>
        <taxon>Pezizomycotina</taxon>
        <taxon>Sordariomycetes</taxon>
        <taxon>Hypocreomycetidae</taxon>
        <taxon>Hypocreales</taxon>
        <taxon>Bionectriaceae</taxon>
        <taxon>Clonostachys</taxon>
    </lineage>
</organism>
<evidence type="ECO:0000313" key="2">
    <source>
        <dbReference type="EMBL" id="KAF9754776.1"/>
    </source>
</evidence>
<dbReference type="EMBL" id="JADCTT010000003">
    <property type="protein sequence ID" value="KAF9754776.1"/>
    <property type="molecule type" value="Genomic_DNA"/>
</dbReference>
<feature type="region of interest" description="Disordered" evidence="1">
    <location>
        <begin position="140"/>
        <end position="235"/>
    </location>
</feature>
<dbReference type="AlphaFoldDB" id="A0A8H7NFK5"/>
<reference evidence="2" key="1">
    <citation type="submission" date="2020-10" db="EMBL/GenBank/DDBJ databases">
        <title>High-Quality Genome Resource of Clonostachys rosea strain S41 by Oxford Nanopore Long-Read Sequencing.</title>
        <authorList>
            <person name="Wang H."/>
        </authorList>
    </citation>
    <scope>NUCLEOTIDE SEQUENCE</scope>
    <source>
        <strain evidence="2">S41</strain>
    </source>
</reference>
<evidence type="ECO:0000256" key="1">
    <source>
        <dbReference type="SAM" id="MobiDB-lite"/>
    </source>
</evidence>
<evidence type="ECO:0000313" key="3">
    <source>
        <dbReference type="Proteomes" id="UP000616885"/>
    </source>
</evidence>
<proteinExistence type="predicted"/>
<comment type="caution">
    <text evidence="2">The sequence shown here is derived from an EMBL/GenBank/DDBJ whole genome shotgun (WGS) entry which is preliminary data.</text>
</comment>
<feature type="compositionally biased region" description="Acidic residues" evidence="1">
    <location>
        <begin position="201"/>
        <end position="212"/>
    </location>
</feature>
<accession>A0A8H7NFK5</accession>
<sequence length="279" mass="30467">MAPPTPAYVFESCLQQSPPLPAPSNRLDEIIQTNLKIAAHDIPPKMENPSDLVQAKPKTVINDMGDYITQTTCVWAHLTENLVKGPHIKEAALEIHKQAQNENRCADLTAVTAMDVDLAKLRKIMDLTAQYSKEVQNIWRQKSRTEDRPAKRAYSSTSGVDAKSAAMPVSGIVNQDDKGAVRRMLPGAPQPDLVSPPDDGSGSDDSDNEDDERFSQEKMDALKTRGKGNHQCPKGHLCTKGGVDKDGNLVQFDAIQHLLNTVTSIVSHTDAPSKDVPTQ</sequence>